<organism evidence="2 3">
    <name type="scientific">Trypanosoma rangeli SC58</name>
    <dbReference type="NCBI Taxonomy" id="429131"/>
    <lineage>
        <taxon>Eukaryota</taxon>
        <taxon>Discoba</taxon>
        <taxon>Euglenozoa</taxon>
        <taxon>Kinetoplastea</taxon>
        <taxon>Metakinetoplastina</taxon>
        <taxon>Trypanosomatida</taxon>
        <taxon>Trypanosomatidae</taxon>
        <taxon>Trypanosoma</taxon>
        <taxon>Herpetosoma</taxon>
    </lineage>
</organism>
<evidence type="ECO:0000256" key="1">
    <source>
        <dbReference type="SAM" id="MobiDB-lite"/>
    </source>
</evidence>
<feature type="compositionally biased region" description="Low complexity" evidence="1">
    <location>
        <begin position="1057"/>
        <end position="1070"/>
    </location>
</feature>
<accession>A0A061IY74</accession>
<feature type="region of interest" description="Disordered" evidence="1">
    <location>
        <begin position="48"/>
        <end position="115"/>
    </location>
</feature>
<feature type="compositionally biased region" description="Polar residues" evidence="1">
    <location>
        <begin position="48"/>
        <end position="57"/>
    </location>
</feature>
<feature type="compositionally biased region" description="Basic and acidic residues" evidence="1">
    <location>
        <begin position="60"/>
        <end position="69"/>
    </location>
</feature>
<dbReference type="OrthoDB" id="246739at2759"/>
<evidence type="ECO:0000313" key="2">
    <source>
        <dbReference type="EMBL" id="ESL05997.1"/>
    </source>
</evidence>
<sequence length="1731" mass="193011">MRRVIGASRWRYMITVGVPTAGERGCSPSLSFSPTATTTVVVTQLAYRNQQQETPSPGQAKRERQEGRHQHQHHQRHDHHGEWRNAAPLGRQHGRVQRPNTVDAVDGGSAPGRHRNEAVTPKVRLTENAPTATAGRFSHRHGAFTEKPSGRCTDNSVAGLAHSRGKQKNMDTRVSLAAFERLLKVHATMRSNYECLQQNHQVLKSFFAVCAEALWQLGLPLCREGGNEEKIRRKGFDVIVGVGNVSSANDGDVSSPLLLLSADTPLYTTPISFPPPPVEALLRMAELCERNMDKDSSDLLLETMEVVDGTDAEGLAADSDRLMNSLTYDTDFTLLWGSLSPGLESLFAALHNVPIADIVQLTETVAYFKWVKDEEMLEWKDGSMLQQLRLEISALFAATMKKQGSASIPHVVADVHGVRQLVEKTSKMLLNRIPHIDRVEARMVLSSETTEPHVHVIDLMLNVLLRMCLWRWPRLSCGDQMSVVLYFTYPWFCRDLSVEAVSWMTYFNLRAVLAKEVNMNHYQIYLYTQRIRRLCWPSVQDTGSNFVRRLFFSSEAPDTTGDVNKGLGNTREMQTEEAEVAEASGRKLPSLKEIACVLYGSKEKQRVAYECLLVWLQQSKSVNPQQTSLHGRYVSAIGIAIADVDRFVTERCGSELAKGEWILLRVSETSVQDLKRVTQGTQKPYALTRLFFCRYHSVVPHIWHAINDKRRELLWNAWLCGVARPLVDAILRTSEKKEETEEESVLYFMEPLIASLISDVVFHRFIARLVVLSLKELAAAGNTQSLEITCTRLIETVYTGALILHCDRQNESDNGARMKDISGATTSTNTVEGKTMAEQPSSMVAAIRCAFKEVISVIVQRMSVEQASLVHSLLEALFKFRTRNTVGEAFLFSYRKELHNIVDDESHEMLNDWLDRRAALLLERQAPLDDRLLRGWQRVAQEADAGLSTAPPTLVECYQELLRLVETRGHLLVNTEQQQHHNLTGGASDTGNAANSSCKAVFTLPELEVILTVLARAIICRVPALNTTGVKSLSSEFFALATPLRGEEEDKKDCDGNNKGNNDGSNSSAVSGGGSRKDMEGGNAPAVIASTNTTTTTTTTTTTLTADRVMLLEKILSAEVALNASSLPWSSLLEAILLQLAPYSMLENLYDACRSNQDAGITRHVPLVQKLEGDIYACRHHRFVSALVLFRCYSFAVPHDGGWSDAALTRQPQVERKVANHTSCSGNMAVSRLQNGQLREITWLLLKIFVQTEARIFKKGKQKQAAAENVDVTEKVEGAMRREQLEYVLACHALVAYIHLAPSFSTRSLSQHEAYEQFLHCAELAAESFGGNHSTGCDMLFLWLAASANALGLHLTPGQSHAWSAAGPVSLLESGDQAPSVSLGEGTMRLMRILTPYVQSELFRPTPRLKLLVNVIVAIQTFGKLGIQMETEDLNLDQLLQRASSDRRLMHRHLNLFLVGCSALPSTRPALLNVASFLREARNILAPAEIDRALVAVTLSANSFTKNQEIQSDLQQNGSLLDVTHSTAPTMRATPTQLRHAWSALARRVLERAEEMPTTVFVKSVQCAGAVACVDTLVCRQLLSFLVEFRREELSLLDWTVIFRTARQSFDNRGGVEEYLKEPVTAFLLHMSREDSGAYAVEHQRIPSSGDRLVEDFSLFVEALPELFTGDAVFWGLVRRALRVQWITHFNAASSSEQQQRSDLWLQELTRSYEWAVRTAGYHELSTIPIV</sequence>
<dbReference type="Proteomes" id="UP000031737">
    <property type="component" value="Unassembled WGS sequence"/>
</dbReference>
<name>A0A061IY74_TRYRA</name>
<comment type="caution">
    <text evidence="2">The sequence shown here is derived from an EMBL/GenBank/DDBJ whole genome shotgun (WGS) entry which is preliminary data.</text>
</comment>
<reference evidence="2 3" key="1">
    <citation type="submission" date="2013-07" db="EMBL/GenBank/DDBJ databases">
        <authorList>
            <person name="Stoco P.H."/>
            <person name="Wagner G."/>
            <person name="Gerber A."/>
            <person name="Zaha A."/>
            <person name="Thompson C."/>
            <person name="Bartholomeu D.C."/>
            <person name="Luckemeyer D.D."/>
            <person name="Bahia D."/>
            <person name="Loreto E."/>
            <person name="Prestes E.B."/>
            <person name="Lima F.M."/>
            <person name="Rodrigues-Luiz G."/>
            <person name="Vallejo G.A."/>
            <person name="Filho J.F."/>
            <person name="Monteiro K.M."/>
            <person name="Tyler K.M."/>
            <person name="de Almeida L.G."/>
            <person name="Ortiz M.F."/>
            <person name="Siervo M.A."/>
            <person name="de Moraes M.H."/>
            <person name="Cunha O.L."/>
            <person name="Mendonca-Neto R."/>
            <person name="Silva R."/>
            <person name="Teixeira S.M."/>
            <person name="Murta S.M."/>
            <person name="Sincero T.C."/>
            <person name="Mendes T.A."/>
            <person name="Urmenyi T.P."/>
            <person name="Silva V.G."/>
            <person name="da Rocha W.D."/>
            <person name="Andersson B."/>
            <person name="Romanha A.J."/>
            <person name="Steindel M."/>
            <person name="de Vasconcelos A.T."/>
            <person name="Grisard E.C."/>
        </authorList>
    </citation>
    <scope>NUCLEOTIDE SEQUENCE [LARGE SCALE GENOMIC DNA]</scope>
    <source>
        <strain evidence="2 3">SC58</strain>
    </source>
</reference>
<feature type="region of interest" description="Disordered" evidence="1">
    <location>
        <begin position="1048"/>
        <end position="1091"/>
    </location>
</feature>
<keyword evidence="3" id="KW-1185">Reference proteome</keyword>
<dbReference type="EMBL" id="AUPL01006336">
    <property type="protein sequence ID" value="ESL05997.1"/>
    <property type="molecule type" value="Genomic_DNA"/>
</dbReference>
<dbReference type="CDD" id="cd23670">
    <property type="entry name" value="MPSS1_C"/>
    <property type="match status" value="1"/>
</dbReference>
<evidence type="ECO:0000313" key="3">
    <source>
        <dbReference type="Proteomes" id="UP000031737"/>
    </source>
</evidence>
<dbReference type="VEuPathDB" id="TriTrypDB:TRSC58_06336"/>
<gene>
    <name evidence="2" type="ORF">TRSC58_06336</name>
</gene>
<proteinExistence type="predicted"/>
<protein>
    <submittedName>
        <fullName evidence="2">Uncharacterized protein</fullName>
    </submittedName>
</protein>